<sequence length="118" mass="12752">MSPYRVAGASNAGRATGSNRVRAFVSAGALGGLSVVFAAVQQPENRGYAFAVLESPQHCGPVKVALQISSVEAGVTQDFRRQAKIWPNWSSRSGTRVNQACVPRCSRMRRPAWVSTFR</sequence>
<keyword evidence="3" id="KW-1185">Reference proteome</keyword>
<evidence type="ECO:0000313" key="3">
    <source>
        <dbReference type="Proteomes" id="UP000008914"/>
    </source>
</evidence>
<organism evidence="2 3">
    <name type="scientific">Intrasporangium calvum (strain ATCC 23552 / DSM 43043 / JCM 3097 / NBRC 12989 / NCIMB 10167 / NRRL B-3866 / 7 KIP)</name>
    <dbReference type="NCBI Taxonomy" id="710696"/>
    <lineage>
        <taxon>Bacteria</taxon>
        <taxon>Bacillati</taxon>
        <taxon>Actinomycetota</taxon>
        <taxon>Actinomycetes</taxon>
        <taxon>Micrococcales</taxon>
        <taxon>Intrasporangiaceae</taxon>
        <taxon>Intrasporangium</taxon>
    </lineage>
</organism>
<gene>
    <name evidence="2" type="ordered locus">Intca_2079</name>
</gene>
<accession>E6SD01</accession>
<dbReference type="Proteomes" id="UP000008914">
    <property type="component" value="Chromosome"/>
</dbReference>
<keyword evidence="1" id="KW-0472">Membrane</keyword>
<reference evidence="2 3" key="1">
    <citation type="journal article" date="2010" name="Stand. Genomic Sci.">
        <title>Complete genome sequence of Intrasporangium calvum type strain (7 KIP).</title>
        <authorList>
            <person name="Del Rio T.G."/>
            <person name="Chertkov O."/>
            <person name="Yasawong M."/>
            <person name="Lucas S."/>
            <person name="Deshpande S."/>
            <person name="Cheng J.F."/>
            <person name="Detter C."/>
            <person name="Tapia R."/>
            <person name="Han C."/>
            <person name="Goodwin L."/>
            <person name="Pitluck S."/>
            <person name="Liolios K."/>
            <person name="Ivanova N."/>
            <person name="Mavromatis K."/>
            <person name="Pati A."/>
            <person name="Chen A."/>
            <person name="Palaniappan K."/>
            <person name="Land M."/>
            <person name="Hauser L."/>
            <person name="Chang Y.J."/>
            <person name="Jeffries C.D."/>
            <person name="Rohde M."/>
            <person name="Pukall R."/>
            <person name="Sikorski J."/>
            <person name="Goker M."/>
            <person name="Woyke T."/>
            <person name="Bristow J."/>
            <person name="Eisen J.A."/>
            <person name="Markowitz V."/>
            <person name="Hugenholtz P."/>
            <person name="Kyrpides N.C."/>
            <person name="Klenk H.P."/>
            <person name="Lapidus A."/>
        </authorList>
    </citation>
    <scope>NUCLEOTIDE SEQUENCE [LARGE SCALE GENOMIC DNA]</scope>
    <source>
        <strain evidence="3">ATCC 23552 / DSM 43043 / JCM 3097 / NBRC 12989 / 7 KIP</strain>
    </source>
</reference>
<feature type="transmembrane region" description="Helical" evidence="1">
    <location>
        <begin position="21"/>
        <end position="40"/>
    </location>
</feature>
<evidence type="ECO:0000313" key="2">
    <source>
        <dbReference type="EMBL" id="ADU48589.1"/>
    </source>
</evidence>
<dbReference type="STRING" id="710696.Intca_2079"/>
<keyword evidence="1" id="KW-1133">Transmembrane helix</keyword>
<evidence type="ECO:0000256" key="1">
    <source>
        <dbReference type="SAM" id="Phobius"/>
    </source>
</evidence>
<dbReference type="HOGENOM" id="CLU_2069927_0_0_11"/>
<keyword evidence="1" id="KW-0812">Transmembrane</keyword>
<name>E6SD01_INTC7</name>
<dbReference type="AlphaFoldDB" id="E6SD01"/>
<proteinExistence type="predicted"/>
<protein>
    <submittedName>
        <fullName evidence="2">Uncharacterized protein</fullName>
    </submittedName>
</protein>
<dbReference type="EMBL" id="CP002343">
    <property type="protein sequence ID" value="ADU48589.1"/>
    <property type="molecule type" value="Genomic_DNA"/>
</dbReference>
<dbReference type="KEGG" id="ica:Intca_2079"/>